<dbReference type="EMBL" id="KV426410">
    <property type="protein sequence ID" value="KZV81174.1"/>
    <property type="molecule type" value="Genomic_DNA"/>
</dbReference>
<evidence type="ECO:0008006" key="4">
    <source>
        <dbReference type="Google" id="ProtNLM"/>
    </source>
</evidence>
<feature type="compositionally biased region" description="Polar residues" evidence="1">
    <location>
        <begin position="94"/>
        <end position="103"/>
    </location>
</feature>
<evidence type="ECO:0000313" key="2">
    <source>
        <dbReference type="EMBL" id="KZV81174.1"/>
    </source>
</evidence>
<feature type="region of interest" description="Disordered" evidence="1">
    <location>
        <begin position="73"/>
        <end position="103"/>
    </location>
</feature>
<dbReference type="SUPFAM" id="SSF56112">
    <property type="entry name" value="Protein kinase-like (PK-like)"/>
    <property type="match status" value="1"/>
</dbReference>
<dbReference type="InterPro" id="IPR011009">
    <property type="entry name" value="Kinase-like_dom_sf"/>
</dbReference>
<sequence>MKVISGKPPFHAIKKEAAVIIALFEGATPQRPPQASEMMWECCRECFKQNPEDRITADILLLRLRALAEFEVTDEGSPGTLPPQEPQREQAPAISTSYEGYSV</sequence>
<reference evidence="2 3" key="1">
    <citation type="journal article" date="2016" name="Mol. Biol. Evol.">
        <title>Comparative Genomics of Early-Diverging Mushroom-Forming Fungi Provides Insights into the Origins of Lignocellulose Decay Capabilities.</title>
        <authorList>
            <person name="Nagy L.G."/>
            <person name="Riley R."/>
            <person name="Tritt A."/>
            <person name="Adam C."/>
            <person name="Daum C."/>
            <person name="Floudas D."/>
            <person name="Sun H."/>
            <person name="Yadav J.S."/>
            <person name="Pangilinan J."/>
            <person name="Larsson K.H."/>
            <person name="Matsuura K."/>
            <person name="Barry K."/>
            <person name="Labutti K."/>
            <person name="Kuo R."/>
            <person name="Ohm R.A."/>
            <person name="Bhattacharya S.S."/>
            <person name="Shirouzu T."/>
            <person name="Yoshinaga Y."/>
            <person name="Martin F.M."/>
            <person name="Grigoriev I.V."/>
            <person name="Hibbett D.S."/>
        </authorList>
    </citation>
    <scope>NUCLEOTIDE SEQUENCE [LARGE SCALE GENOMIC DNA]</scope>
    <source>
        <strain evidence="2 3">HHB12029</strain>
    </source>
</reference>
<evidence type="ECO:0000313" key="3">
    <source>
        <dbReference type="Proteomes" id="UP000077266"/>
    </source>
</evidence>
<gene>
    <name evidence="2" type="ORF">EXIGLDRAFT_844828</name>
</gene>
<proteinExistence type="predicted"/>
<protein>
    <recommendedName>
        <fullName evidence="4">Serine-threonine/tyrosine-protein kinase catalytic domain-containing protein</fullName>
    </recommendedName>
</protein>
<dbReference type="Gene3D" id="1.10.510.10">
    <property type="entry name" value="Transferase(Phosphotransferase) domain 1"/>
    <property type="match status" value="1"/>
</dbReference>
<keyword evidence="3" id="KW-1185">Reference proteome</keyword>
<evidence type="ECO:0000256" key="1">
    <source>
        <dbReference type="SAM" id="MobiDB-lite"/>
    </source>
</evidence>
<accession>A0A165BSS2</accession>
<dbReference type="InParanoid" id="A0A165BSS2"/>
<name>A0A165BSS2_EXIGL</name>
<dbReference type="AlphaFoldDB" id="A0A165BSS2"/>
<dbReference type="Proteomes" id="UP000077266">
    <property type="component" value="Unassembled WGS sequence"/>
</dbReference>
<organism evidence="2 3">
    <name type="scientific">Exidia glandulosa HHB12029</name>
    <dbReference type="NCBI Taxonomy" id="1314781"/>
    <lineage>
        <taxon>Eukaryota</taxon>
        <taxon>Fungi</taxon>
        <taxon>Dikarya</taxon>
        <taxon>Basidiomycota</taxon>
        <taxon>Agaricomycotina</taxon>
        <taxon>Agaricomycetes</taxon>
        <taxon>Auriculariales</taxon>
        <taxon>Exidiaceae</taxon>
        <taxon>Exidia</taxon>
    </lineage>
</organism>